<dbReference type="AlphaFoldDB" id="A0A8T1R1G1"/>
<proteinExistence type="predicted"/>
<dbReference type="Proteomes" id="UP000811609">
    <property type="component" value="Chromosome 3"/>
</dbReference>
<evidence type="ECO:0000313" key="2">
    <source>
        <dbReference type="Proteomes" id="UP000811609"/>
    </source>
</evidence>
<reference evidence="1" key="1">
    <citation type="submission" date="2020-12" db="EMBL/GenBank/DDBJ databases">
        <title>WGS assembly of Carya illinoinensis cv. Pawnee.</title>
        <authorList>
            <person name="Platts A."/>
            <person name="Shu S."/>
            <person name="Wright S."/>
            <person name="Barry K."/>
            <person name="Edger P."/>
            <person name="Pires J.C."/>
            <person name="Schmutz J."/>
        </authorList>
    </citation>
    <scope>NUCLEOTIDE SEQUENCE</scope>
    <source>
        <tissue evidence="1">Leaf</tissue>
    </source>
</reference>
<comment type="caution">
    <text evidence="1">The sequence shown here is derived from an EMBL/GenBank/DDBJ whole genome shotgun (WGS) entry which is preliminary data.</text>
</comment>
<name>A0A8T1R1G1_CARIL</name>
<protein>
    <submittedName>
        <fullName evidence="1">Uncharacterized protein</fullName>
    </submittedName>
</protein>
<evidence type="ECO:0000313" key="1">
    <source>
        <dbReference type="EMBL" id="KAG6660164.1"/>
    </source>
</evidence>
<accession>A0A8T1R1G1</accession>
<keyword evidence="2" id="KW-1185">Reference proteome</keyword>
<organism evidence="1 2">
    <name type="scientific">Carya illinoinensis</name>
    <name type="common">Pecan</name>
    <dbReference type="NCBI Taxonomy" id="32201"/>
    <lineage>
        <taxon>Eukaryota</taxon>
        <taxon>Viridiplantae</taxon>
        <taxon>Streptophyta</taxon>
        <taxon>Embryophyta</taxon>
        <taxon>Tracheophyta</taxon>
        <taxon>Spermatophyta</taxon>
        <taxon>Magnoliopsida</taxon>
        <taxon>eudicotyledons</taxon>
        <taxon>Gunneridae</taxon>
        <taxon>Pentapetalae</taxon>
        <taxon>rosids</taxon>
        <taxon>fabids</taxon>
        <taxon>Fagales</taxon>
        <taxon>Juglandaceae</taxon>
        <taxon>Carya</taxon>
    </lineage>
</organism>
<dbReference type="EMBL" id="CM031811">
    <property type="protein sequence ID" value="KAG6660164.1"/>
    <property type="molecule type" value="Genomic_DNA"/>
</dbReference>
<gene>
    <name evidence="1" type="ORF">CIPAW_03G086900</name>
</gene>
<sequence length="152" mass="16865">MHPGIFSFSFSSVAIIRPRTTLLGTDATSNWIAGMSTRNGWLASLQGVHGRMNITCTLLQHPAYVWVHQQLQIQLLQLEQTFLPAAIALETGVALNKDSSATTISVEAYYQHHTQHYCQSMFPTSLRVLHVHLISSNINSLVCIQYSGLLSN</sequence>